<dbReference type="GO" id="GO:0016616">
    <property type="term" value="F:oxidoreductase activity, acting on the CH-OH group of donors, NAD or NADP as acceptor"/>
    <property type="evidence" value="ECO:0007669"/>
    <property type="project" value="TreeGrafter"/>
</dbReference>
<comment type="similarity">
    <text evidence="1">Belongs to the short-chain dehydrogenases/reductases (SDR) family.</text>
</comment>
<accession>A0A261Y8C8</accession>
<dbReference type="InterPro" id="IPR002347">
    <property type="entry name" value="SDR_fam"/>
</dbReference>
<dbReference type="SUPFAM" id="SSF51735">
    <property type="entry name" value="NAD(P)-binding Rossmann-fold domains"/>
    <property type="match status" value="1"/>
</dbReference>
<dbReference type="OrthoDB" id="1933717at2759"/>
<dbReference type="InterPro" id="IPR036291">
    <property type="entry name" value="NAD(P)-bd_dom_sf"/>
</dbReference>
<dbReference type="CDD" id="cd05233">
    <property type="entry name" value="SDR_c"/>
    <property type="match status" value="1"/>
</dbReference>
<evidence type="ECO:0000313" key="4">
    <source>
        <dbReference type="Proteomes" id="UP000242875"/>
    </source>
</evidence>
<dbReference type="PRINTS" id="PR00081">
    <property type="entry name" value="GDHRDH"/>
</dbReference>
<comment type="caution">
    <text evidence="3">The sequence shown here is derived from an EMBL/GenBank/DDBJ whole genome shotgun (WGS) entry which is preliminary data.</text>
</comment>
<dbReference type="EMBL" id="MVBO01000001">
    <property type="protein sequence ID" value="OZJ06890.1"/>
    <property type="molecule type" value="Genomic_DNA"/>
</dbReference>
<dbReference type="AlphaFoldDB" id="A0A261Y8C8"/>
<dbReference type="Pfam" id="PF00106">
    <property type="entry name" value="adh_short"/>
    <property type="match status" value="1"/>
</dbReference>
<dbReference type="Gene3D" id="3.40.50.720">
    <property type="entry name" value="NAD(P)-binding Rossmann-like Domain"/>
    <property type="match status" value="1"/>
</dbReference>
<keyword evidence="4" id="KW-1185">Reference proteome</keyword>
<evidence type="ECO:0000256" key="2">
    <source>
        <dbReference type="ARBA" id="ARBA00023002"/>
    </source>
</evidence>
<organism evidence="3 4">
    <name type="scientific">Bifiguratus adelaidae</name>
    <dbReference type="NCBI Taxonomy" id="1938954"/>
    <lineage>
        <taxon>Eukaryota</taxon>
        <taxon>Fungi</taxon>
        <taxon>Fungi incertae sedis</taxon>
        <taxon>Mucoromycota</taxon>
        <taxon>Mucoromycotina</taxon>
        <taxon>Endogonomycetes</taxon>
        <taxon>Endogonales</taxon>
        <taxon>Endogonales incertae sedis</taxon>
        <taxon>Bifiguratus</taxon>
    </lineage>
</organism>
<reference evidence="3 4" key="1">
    <citation type="journal article" date="2017" name="Mycologia">
        <title>Bifiguratus adelaidae, gen. et sp. nov., a new member of Mucoromycotina in endophytic and soil-dwelling habitats.</title>
        <authorList>
            <person name="Torres-Cruz T.J."/>
            <person name="Billingsley Tobias T.L."/>
            <person name="Almatruk M."/>
            <person name="Hesse C."/>
            <person name="Kuske C.R."/>
            <person name="Desiro A."/>
            <person name="Benucci G.M."/>
            <person name="Bonito G."/>
            <person name="Stajich J.E."/>
            <person name="Dunlap C."/>
            <person name="Arnold A.E."/>
            <person name="Porras-Alfaro A."/>
        </authorList>
    </citation>
    <scope>NUCLEOTIDE SEQUENCE [LARGE SCALE GENOMIC DNA]</scope>
    <source>
        <strain evidence="3 4">AZ0501</strain>
    </source>
</reference>
<proteinExistence type="inferred from homology"/>
<name>A0A261Y8C8_9FUNG</name>
<evidence type="ECO:0000256" key="1">
    <source>
        <dbReference type="ARBA" id="ARBA00006484"/>
    </source>
</evidence>
<dbReference type="Proteomes" id="UP000242875">
    <property type="component" value="Unassembled WGS sequence"/>
</dbReference>
<gene>
    <name evidence="3" type="ORF">BZG36_00005</name>
</gene>
<dbReference type="PANTHER" id="PTHR42760">
    <property type="entry name" value="SHORT-CHAIN DEHYDROGENASES/REDUCTASES FAMILY MEMBER"/>
    <property type="match status" value="1"/>
</dbReference>
<sequence length="302" mass="32852">MATVQDLVQIKNDHHKQYDAINPTATLKGAAEGKIIFITGASRGIGQATAVAFAQAGARGIYITARSKEALEETESQIRKANPNTTCVSSVCDVMDEEQVKAAVQNCVDVLGGIDTVDSNAGYLSYGKKIGETETAEWWKTWEINMKGTYYVIRYTMPHLIASAKKHAAAGSTGGHLILISSSGAQKVRKTASDYQTSKHAINRLAEFVQEDHGEDGIKCFAIHPGGVLTDLAKNLPTPIHAMLVDEPELAAGFCVWLSSGKADWLKGRYLSCNWDVNDLEGMRDEILNNDLLVNRLRVKAD</sequence>
<evidence type="ECO:0000313" key="3">
    <source>
        <dbReference type="EMBL" id="OZJ06890.1"/>
    </source>
</evidence>
<dbReference type="PANTHER" id="PTHR42760:SF37">
    <property type="entry name" value="CLAVALDEHYDE DEHYDROGENASE"/>
    <property type="match status" value="1"/>
</dbReference>
<protein>
    <submittedName>
        <fullName evidence="3">Uncharacterized protein</fullName>
    </submittedName>
</protein>
<keyword evidence="2" id="KW-0560">Oxidoreductase</keyword>